<gene>
    <name evidence="1" type="ORF">GM921_09825</name>
</gene>
<dbReference type="PROSITE" id="PS51257">
    <property type="entry name" value="PROKAR_LIPOPROTEIN"/>
    <property type="match status" value="1"/>
</dbReference>
<sequence length="143" mass="16622">MKKIGYLILFVFTGCASAIKTKMDFNVLNCHIIEIKEYGNTFRLKALNKEKDTVLIISLKEVYYNKNSYKKPVLENLQEIQLDKEYNFYVTQKKPLVSTMEQLGAFIVVENDTLWSSRSYKDIPLSFISHNTIGKYYSPKATN</sequence>
<proteinExistence type="predicted"/>
<dbReference type="Proteomes" id="UP000601055">
    <property type="component" value="Unassembled WGS sequence"/>
</dbReference>
<dbReference type="EMBL" id="WNXD01000002">
    <property type="protein sequence ID" value="MBB2145785.1"/>
    <property type="molecule type" value="Genomic_DNA"/>
</dbReference>
<organism evidence="1 2">
    <name type="scientific">Pedobacter planticolens</name>
    <dbReference type="NCBI Taxonomy" id="2679964"/>
    <lineage>
        <taxon>Bacteria</taxon>
        <taxon>Pseudomonadati</taxon>
        <taxon>Bacteroidota</taxon>
        <taxon>Sphingobacteriia</taxon>
        <taxon>Sphingobacteriales</taxon>
        <taxon>Sphingobacteriaceae</taxon>
        <taxon>Pedobacter</taxon>
    </lineage>
</organism>
<accession>A0A923IUD1</accession>
<comment type="caution">
    <text evidence="1">The sequence shown here is derived from an EMBL/GenBank/DDBJ whole genome shotgun (WGS) entry which is preliminary data.</text>
</comment>
<keyword evidence="2" id="KW-1185">Reference proteome</keyword>
<evidence type="ECO:0008006" key="3">
    <source>
        <dbReference type="Google" id="ProtNLM"/>
    </source>
</evidence>
<dbReference type="AlphaFoldDB" id="A0A923IUD1"/>
<reference evidence="1" key="1">
    <citation type="submission" date="2019-11" db="EMBL/GenBank/DDBJ databases">
        <title>Description of Pedobacter sp. LMG 31464T.</title>
        <authorList>
            <person name="Carlier A."/>
            <person name="Qi S."/>
            <person name="Vandamme P."/>
        </authorList>
    </citation>
    <scope>NUCLEOTIDE SEQUENCE</scope>
    <source>
        <strain evidence="1">LMG 31464</strain>
    </source>
</reference>
<protein>
    <recommendedName>
        <fullName evidence="3">Lipoprotein</fullName>
    </recommendedName>
</protein>
<evidence type="ECO:0000313" key="1">
    <source>
        <dbReference type="EMBL" id="MBB2145785.1"/>
    </source>
</evidence>
<dbReference type="RefSeq" id="WP_182922475.1">
    <property type="nucleotide sequence ID" value="NZ_WNXD01000002.1"/>
</dbReference>
<evidence type="ECO:0000313" key="2">
    <source>
        <dbReference type="Proteomes" id="UP000601055"/>
    </source>
</evidence>
<name>A0A923IUD1_9SPHI</name>